<organism evidence="3 4">
    <name type="scientific">Azohydromonas lata</name>
    <dbReference type="NCBI Taxonomy" id="45677"/>
    <lineage>
        <taxon>Bacteria</taxon>
        <taxon>Pseudomonadati</taxon>
        <taxon>Pseudomonadota</taxon>
        <taxon>Betaproteobacteria</taxon>
        <taxon>Burkholderiales</taxon>
        <taxon>Sphaerotilaceae</taxon>
        <taxon>Azohydromonas</taxon>
    </lineage>
</organism>
<dbReference type="SUPFAM" id="SSF50475">
    <property type="entry name" value="FMN-binding split barrel"/>
    <property type="match status" value="1"/>
</dbReference>
<evidence type="ECO:0000313" key="3">
    <source>
        <dbReference type="EMBL" id="MDZ5456810.1"/>
    </source>
</evidence>
<feature type="region of interest" description="Disordered" evidence="1">
    <location>
        <begin position="1"/>
        <end position="20"/>
    </location>
</feature>
<dbReference type="EMBL" id="JAXOJX010000012">
    <property type="protein sequence ID" value="MDZ5456810.1"/>
    <property type="molecule type" value="Genomic_DNA"/>
</dbReference>
<accession>A0ABU5IDS1</accession>
<proteinExistence type="predicted"/>
<dbReference type="Gene3D" id="2.30.110.10">
    <property type="entry name" value="Electron Transport, Fmn-binding Protein, Chain A"/>
    <property type="match status" value="1"/>
</dbReference>
<gene>
    <name evidence="3" type="ORF">SM757_09525</name>
</gene>
<dbReference type="RefSeq" id="WP_322465248.1">
    <property type="nucleotide sequence ID" value="NZ_JAXOJX010000012.1"/>
</dbReference>
<dbReference type="Pfam" id="PF01613">
    <property type="entry name" value="Flavin_Reduct"/>
    <property type="match status" value="1"/>
</dbReference>
<dbReference type="Proteomes" id="UP001293718">
    <property type="component" value="Unassembled WGS sequence"/>
</dbReference>
<protein>
    <submittedName>
        <fullName evidence="3">Flavin reductase</fullName>
    </submittedName>
</protein>
<evidence type="ECO:0000256" key="1">
    <source>
        <dbReference type="SAM" id="MobiDB-lite"/>
    </source>
</evidence>
<name>A0ABU5IDS1_9BURK</name>
<sequence length="122" mass="12979">MDEHFHGLRTGSGGHGSRSRRLGLRISSYNYVSTSPPMVAVNMATRDGAIKDTARNIQASGEFVINVATEVKVMSSPKAQETLATLGAVSTVMGPEAFAAHVKTDEKQLVPIIRSLGLTPNN</sequence>
<dbReference type="InterPro" id="IPR012349">
    <property type="entry name" value="Split_barrel_FMN-bd"/>
</dbReference>
<feature type="domain" description="Flavin reductase like" evidence="2">
    <location>
        <begin position="18"/>
        <end position="106"/>
    </location>
</feature>
<comment type="caution">
    <text evidence="3">The sequence shown here is derived from an EMBL/GenBank/DDBJ whole genome shotgun (WGS) entry which is preliminary data.</text>
</comment>
<evidence type="ECO:0000313" key="4">
    <source>
        <dbReference type="Proteomes" id="UP001293718"/>
    </source>
</evidence>
<evidence type="ECO:0000259" key="2">
    <source>
        <dbReference type="Pfam" id="PF01613"/>
    </source>
</evidence>
<dbReference type="InterPro" id="IPR002563">
    <property type="entry name" value="Flavin_Rdtase-like_dom"/>
</dbReference>
<keyword evidence="4" id="KW-1185">Reference proteome</keyword>
<reference evidence="3 4" key="1">
    <citation type="submission" date="2023-11" db="EMBL/GenBank/DDBJ databases">
        <title>Draft genome of Azohydromonas lata strain H1 (DSM1123), a polyhydroxyalkanoate producer.</title>
        <authorList>
            <person name="Traversa D."/>
            <person name="D'Addabbo P."/>
            <person name="Pazzani C."/>
            <person name="Manzari C."/>
            <person name="Chiara M."/>
            <person name="Scrascia M."/>
        </authorList>
    </citation>
    <scope>NUCLEOTIDE SEQUENCE [LARGE SCALE GENOMIC DNA]</scope>
    <source>
        <strain evidence="3 4">H1</strain>
    </source>
</reference>